<evidence type="ECO:0000313" key="6">
    <source>
        <dbReference type="RefSeq" id="XP_022326911.1"/>
    </source>
</evidence>
<evidence type="ECO:0000313" key="5">
    <source>
        <dbReference type="Proteomes" id="UP000694844"/>
    </source>
</evidence>
<feature type="repeat" description="ANK" evidence="3">
    <location>
        <begin position="108"/>
        <end position="140"/>
    </location>
</feature>
<dbReference type="PANTHER" id="PTHR24171">
    <property type="entry name" value="ANKYRIN REPEAT DOMAIN-CONTAINING PROTEIN 39-RELATED"/>
    <property type="match status" value="1"/>
</dbReference>
<feature type="repeat" description="ANK" evidence="3">
    <location>
        <begin position="141"/>
        <end position="173"/>
    </location>
</feature>
<feature type="repeat" description="ANK" evidence="3">
    <location>
        <begin position="41"/>
        <end position="73"/>
    </location>
</feature>
<name>A0A8B8DIU5_CRAVI</name>
<proteinExistence type="predicted"/>
<evidence type="ECO:0000256" key="3">
    <source>
        <dbReference type="PROSITE-ProRule" id="PRU00023"/>
    </source>
</evidence>
<keyword evidence="2 3" id="KW-0040">ANK repeat</keyword>
<dbReference type="SUPFAM" id="SSF48403">
    <property type="entry name" value="Ankyrin repeat"/>
    <property type="match status" value="1"/>
</dbReference>
<evidence type="ECO:0000256" key="1">
    <source>
        <dbReference type="ARBA" id="ARBA00022737"/>
    </source>
</evidence>
<dbReference type="OrthoDB" id="6049379at2759"/>
<dbReference type="InterPro" id="IPR036770">
    <property type="entry name" value="Ankyrin_rpt-contain_sf"/>
</dbReference>
<feature type="repeat" description="ANK" evidence="3">
    <location>
        <begin position="74"/>
        <end position="98"/>
    </location>
</feature>
<feature type="region of interest" description="Disordered" evidence="4">
    <location>
        <begin position="1"/>
        <end position="20"/>
    </location>
</feature>
<dbReference type="GeneID" id="111126511"/>
<reference evidence="6" key="1">
    <citation type="submission" date="2025-08" db="UniProtKB">
        <authorList>
            <consortium name="RefSeq"/>
        </authorList>
    </citation>
    <scope>IDENTIFICATION</scope>
    <source>
        <tissue evidence="6">Whole sample</tissue>
    </source>
</reference>
<evidence type="ECO:0000256" key="2">
    <source>
        <dbReference type="ARBA" id="ARBA00023043"/>
    </source>
</evidence>
<dbReference type="Gene3D" id="1.25.40.20">
    <property type="entry name" value="Ankyrin repeat-containing domain"/>
    <property type="match status" value="1"/>
</dbReference>
<dbReference type="SMART" id="SM00248">
    <property type="entry name" value="ANK"/>
    <property type="match status" value="5"/>
</dbReference>
<dbReference type="Proteomes" id="UP000694844">
    <property type="component" value="Chromosome 3"/>
</dbReference>
<keyword evidence="5" id="KW-1185">Reference proteome</keyword>
<dbReference type="Pfam" id="PF12796">
    <property type="entry name" value="Ank_2"/>
    <property type="match status" value="2"/>
</dbReference>
<dbReference type="KEGG" id="cvn:111126511"/>
<gene>
    <name evidence="6" type="primary">LOC111126511</name>
</gene>
<dbReference type="PROSITE" id="PS50088">
    <property type="entry name" value="ANK_REPEAT"/>
    <property type="match status" value="4"/>
</dbReference>
<organism evidence="5 6">
    <name type="scientific">Crassostrea virginica</name>
    <name type="common">Eastern oyster</name>
    <dbReference type="NCBI Taxonomy" id="6565"/>
    <lineage>
        <taxon>Eukaryota</taxon>
        <taxon>Metazoa</taxon>
        <taxon>Spiralia</taxon>
        <taxon>Lophotrochozoa</taxon>
        <taxon>Mollusca</taxon>
        <taxon>Bivalvia</taxon>
        <taxon>Autobranchia</taxon>
        <taxon>Pteriomorphia</taxon>
        <taxon>Ostreida</taxon>
        <taxon>Ostreoidea</taxon>
        <taxon>Ostreidae</taxon>
        <taxon>Crassostrea</taxon>
    </lineage>
</organism>
<dbReference type="InterPro" id="IPR002110">
    <property type="entry name" value="Ankyrin_rpt"/>
</dbReference>
<dbReference type="AlphaFoldDB" id="A0A8B8DIU5"/>
<accession>A0A8B8DIU5</accession>
<dbReference type="RefSeq" id="XP_022326911.1">
    <property type="nucleotide sequence ID" value="XM_022471203.1"/>
</dbReference>
<sequence length="285" mass="31337">MALAVLRQKQSPKRSGKTNKAVALANAANITTSELNTRDANGRTVLFYAARYGKIQAVKNLLNAGSNPNIADIDGSTPLHEATERCHYDVMKLLLSNGETQVNAKNRHGQTAVMKAVLYDDLEALKLLHKTGALLDEQDSTGKTALLISTAEGRERTTDYLIKNGCDINKRDKLGQSALYLAMVSSNLSSSENIRKLLRAGYTLEGDRHWLDKAGVDIESLRHRNLFQRIISRMKIGGVGANRRHSESMSDFRRHSEGVADIRGVQGGVVEPHPRFGTRSNSCDL</sequence>
<evidence type="ECO:0000256" key="4">
    <source>
        <dbReference type="SAM" id="MobiDB-lite"/>
    </source>
</evidence>
<dbReference type="PROSITE" id="PS50297">
    <property type="entry name" value="ANK_REP_REGION"/>
    <property type="match status" value="3"/>
</dbReference>
<protein>
    <submittedName>
        <fullName evidence="6">Ankycorbin-like</fullName>
    </submittedName>
</protein>
<keyword evidence="1" id="KW-0677">Repeat</keyword>